<dbReference type="Proteomes" id="UP000027064">
    <property type="component" value="Unassembled WGS sequence"/>
</dbReference>
<dbReference type="eggNOG" id="COG0037">
    <property type="taxonomic scope" value="Bacteria"/>
</dbReference>
<sequence>MSGKKITWCKNCLNMSTRPRITFDERGWCNACQWMEEKKQIDWSHRQKQLDELITKYKSTNGNFDCIVPVSGGKDGSYVAYMLKHKYGMNPLAVTVRPALSLPIGDQNLFNFIQSGYDHIHISPNPVVLDRLNKYGFIEKGFPYYGWLIAIMTACIKTAANFKIPLMFYGEDGEVEYGGSTESKNNPLYDIEYMKKIYLEGGHQIVFDRIRADGDISEADLAFFKFPTDEEVSKIGLSFTHWSYFEAWDSYRNYVVAKEHCGLIEKEEGSLDTFTNFSQNDQALYTLHAYLMYLKFGFGRATQDAGIEIRRGSMTRDQALNLVKMYDNAYPHDLINVFLEYYKMTKEEFDTVLDKYANKDLFEKIDGIWSPKFTPGEDFTI</sequence>
<dbReference type="EMBL" id="JNCA01000014">
    <property type="protein sequence ID" value="KDN55320.1"/>
    <property type="molecule type" value="Genomic_DNA"/>
</dbReference>
<dbReference type="InterPro" id="IPR014729">
    <property type="entry name" value="Rossmann-like_a/b/a_fold"/>
</dbReference>
<dbReference type="RefSeq" id="WP_035659177.1">
    <property type="nucleotide sequence ID" value="NZ_JNCA01000014.1"/>
</dbReference>
<keyword evidence="2" id="KW-1185">Reference proteome</keyword>
<evidence type="ECO:0000313" key="2">
    <source>
        <dbReference type="Proteomes" id="UP000027064"/>
    </source>
</evidence>
<dbReference type="STRING" id="1492738.FEM21_14470"/>
<organism evidence="1 2">
    <name type="scientific">Flavobacterium seoulense</name>
    <dbReference type="NCBI Taxonomy" id="1492738"/>
    <lineage>
        <taxon>Bacteria</taxon>
        <taxon>Pseudomonadati</taxon>
        <taxon>Bacteroidota</taxon>
        <taxon>Flavobacteriia</taxon>
        <taxon>Flavobacteriales</taxon>
        <taxon>Flavobacteriaceae</taxon>
        <taxon>Flavobacterium</taxon>
    </lineage>
</organism>
<reference evidence="1 2" key="1">
    <citation type="submission" date="2014-05" db="EMBL/GenBank/DDBJ databases">
        <title>Genome Sequence of Flavobacterium sp. EM1321.</title>
        <authorList>
            <person name="Shin S.-K."/>
            <person name="Yi H."/>
        </authorList>
    </citation>
    <scope>NUCLEOTIDE SEQUENCE [LARGE SCALE GENOMIC DNA]</scope>
    <source>
        <strain evidence="1 2">EM1321</strain>
    </source>
</reference>
<proteinExistence type="predicted"/>
<protein>
    <recommendedName>
        <fullName evidence="3">Legionaminic acid biosynthesis protein PtmG</fullName>
    </recommendedName>
</protein>
<dbReference type="OrthoDB" id="702at2"/>
<evidence type="ECO:0008006" key="3">
    <source>
        <dbReference type="Google" id="ProtNLM"/>
    </source>
</evidence>
<dbReference type="AlphaFoldDB" id="A0A066WXF4"/>
<dbReference type="InterPro" id="IPR020022">
    <property type="entry name" value="N-acetyl_sugar_amidoTrfase"/>
</dbReference>
<dbReference type="SUPFAM" id="SSF52402">
    <property type="entry name" value="Adenine nucleotide alpha hydrolases-like"/>
    <property type="match status" value="1"/>
</dbReference>
<name>A0A066WXF4_9FLAO</name>
<dbReference type="NCBIfam" id="TIGR03573">
    <property type="entry name" value="WbuX"/>
    <property type="match status" value="1"/>
</dbReference>
<comment type="caution">
    <text evidence="1">The sequence shown here is derived from an EMBL/GenBank/DDBJ whole genome shotgun (WGS) entry which is preliminary data.</text>
</comment>
<accession>A0A066WXF4</accession>
<dbReference type="Gene3D" id="3.40.50.620">
    <property type="entry name" value="HUPs"/>
    <property type="match status" value="1"/>
</dbReference>
<evidence type="ECO:0000313" key="1">
    <source>
        <dbReference type="EMBL" id="KDN55320.1"/>
    </source>
</evidence>
<gene>
    <name evidence="1" type="ORF">FEM21_14470</name>
</gene>
<dbReference type="PATRIC" id="fig|1492738.3.peg.1439"/>